<proteinExistence type="predicted"/>
<evidence type="ECO:0000313" key="2">
    <source>
        <dbReference type="EMBL" id="SBW84662.1"/>
    </source>
</evidence>
<protein>
    <recommendedName>
        <fullName evidence="4">Thioredoxin domain-containing protein</fullName>
    </recommendedName>
</protein>
<gene>
    <name evidence="2" type="ORF">PVE_R2G0636</name>
</gene>
<evidence type="ECO:0000256" key="1">
    <source>
        <dbReference type="SAM" id="Coils"/>
    </source>
</evidence>
<dbReference type="SUPFAM" id="SSF52833">
    <property type="entry name" value="Thioredoxin-like"/>
    <property type="match status" value="1"/>
</dbReference>
<dbReference type="Pfam" id="PF13728">
    <property type="entry name" value="TraF"/>
    <property type="match status" value="1"/>
</dbReference>
<accession>A0A1D3K8T3</accession>
<feature type="coiled-coil region" evidence="1">
    <location>
        <begin position="31"/>
        <end position="58"/>
    </location>
</feature>
<dbReference type="AlphaFoldDB" id="A0A1D3K8T3"/>
<dbReference type="EMBL" id="LT599584">
    <property type="protein sequence ID" value="SBW84662.1"/>
    <property type="molecule type" value="Genomic_DNA"/>
</dbReference>
<dbReference type="Gene3D" id="3.40.30.10">
    <property type="entry name" value="Glutaredoxin"/>
    <property type="match status" value="1"/>
</dbReference>
<dbReference type="Proteomes" id="UP000245431">
    <property type="component" value="Chromosome PVE_r2"/>
</dbReference>
<evidence type="ECO:0008006" key="4">
    <source>
        <dbReference type="Google" id="ProtNLM"/>
    </source>
</evidence>
<dbReference type="InterPro" id="IPR039555">
    <property type="entry name" value="TraF/TrbB"/>
</dbReference>
<name>A0A1D3K8T3_PSEVE</name>
<evidence type="ECO:0000313" key="3">
    <source>
        <dbReference type="Proteomes" id="UP000245431"/>
    </source>
</evidence>
<reference evidence="3" key="1">
    <citation type="submission" date="2016-07" db="EMBL/GenBank/DDBJ databases">
        <authorList>
            <person name="Florea S."/>
            <person name="Webb J.S."/>
            <person name="Jaromczyk J."/>
            <person name="Schardl C.L."/>
        </authorList>
    </citation>
    <scope>NUCLEOTIDE SEQUENCE [LARGE SCALE GENOMIC DNA]</scope>
    <source>
        <strain evidence="3">1YdBTEX2</strain>
    </source>
</reference>
<organism evidence="2 3">
    <name type="scientific">Pseudomonas veronii 1YdBTEX2</name>
    <dbReference type="NCBI Taxonomy" id="1295141"/>
    <lineage>
        <taxon>Bacteria</taxon>
        <taxon>Pseudomonadati</taxon>
        <taxon>Pseudomonadota</taxon>
        <taxon>Gammaproteobacteria</taxon>
        <taxon>Pseudomonadales</taxon>
        <taxon>Pseudomonadaceae</taxon>
        <taxon>Pseudomonas</taxon>
    </lineage>
</organism>
<keyword evidence="1" id="KW-0175">Coiled coil</keyword>
<dbReference type="InterPro" id="IPR036249">
    <property type="entry name" value="Thioredoxin-like_sf"/>
</dbReference>
<sequence length="293" mass="32992">MKTSIKISLAFVVGCLVSNAPFVLSDASNPNEALSNAIAVAMAKVDKYNDDRENAELDKLPNILDCQNMDWMKNCSELNRNAKKNPQAPMRMIGKNGVEFNFQPGTPSAVINLQLNQTPEAAAELVSYMDKTWGEYHKSADLYKMAMWKNGDLKNIKGLDAATEKAAEVKYIDTDNVSMSVFVESTCPVCEKQLQILSNVQQKYPKLKIKIFQLDGDREAFTKHVTQRGLTGRVLSREERISLQKLGVTSWPISWIDNTKVNRRKSIVGNRTLRQLEDHFQAMTYIQPEKKGA</sequence>